<dbReference type="InterPro" id="IPR057136">
    <property type="entry name" value="At2g35280_TPR_dom"/>
</dbReference>
<dbReference type="EMBL" id="QPKB01000003">
    <property type="protein sequence ID" value="RWR79979.1"/>
    <property type="molecule type" value="Genomic_DNA"/>
</dbReference>
<feature type="compositionally biased region" description="Basic and acidic residues" evidence="5">
    <location>
        <begin position="387"/>
        <end position="398"/>
    </location>
</feature>
<protein>
    <submittedName>
        <fullName evidence="7">F-box protein</fullName>
    </submittedName>
</protein>
<dbReference type="PROSITE" id="PS50865">
    <property type="entry name" value="ZF_MYND_2"/>
    <property type="match status" value="1"/>
</dbReference>
<reference evidence="7 8" key="1">
    <citation type="journal article" date="2019" name="Nat. Plants">
        <title>Stout camphor tree genome fills gaps in understanding of flowering plant genome evolution.</title>
        <authorList>
            <person name="Chaw S.M."/>
            <person name="Liu Y.C."/>
            <person name="Wu Y.W."/>
            <person name="Wang H.Y."/>
            <person name="Lin C.I."/>
            <person name="Wu C.S."/>
            <person name="Ke H.M."/>
            <person name="Chang L.Y."/>
            <person name="Hsu C.Y."/>
            <person name="Yang H.T."/>
            <person name="Sudianto E."/>
            <person name="Hsu M.H."/>
            <person name="Wu K.P."/>
            <person name="Wang L.N."/>
            <person name="Leebens-Mack J.H."/>
            <person name="Tsai I.J."/>
        </authorList>
    </citation>
    <scope>NUCLEOTIDE SEQUENCE [LARGE SCALE GENOMIC DNA]</scope>
    <source>
        <strain evidence="8">cv. Chaw 1501</strain>
        <tissue evidence="7">Young leaves</tissue>
    </source>
</reference>
<dbReference type="InterPro" id="IPR011990">
    <property type="entry name" value="TPR-like_helical_dom_sf"/>
</dbReference>
<dbReference type="AlphaFoldDB" id="A0A443NNC3"/>
<dbReference type="Gene3D" id="6.10.140.2220">
    <property type="match status" value="1"/>
</dbReference>
<dbReference type="Pfam" id="PF01753">
    <property type="entry name" value="zf-MYND"/>
    <property type="match status" value="1"/>
</dbReference>
<keyword evidence="8" id="KW-1185">Reference proteome</keyword>
<dbReference type="SUPFAM" id="SSF81901">
    <property type="entry name" value="HCP-like"/>
    <property type="match status" value="1"/>
</dbReference>
<keyword evidence="2 4" id="KW-0863">Zinc-finger</keyword>
<dbReference type="InterPro" id="IPR044508">
    <property type="entry name" value="At5g50450/At1g67340-like"/>
</dbReference>
<name>A0A443NNC3_9MAGN</name>
<sequence>MLAREGFVFPKNPFSKEETKQTNKKKNKRTRRREMESSNEEGEIQSKKQKIKGTEIPSEESHDLFDALPDDLVVFILSKLSSGAESPSDLANVLMTSKRLKELGVHPMVLSKASTKCYMVKAKSWCESAHRFIKLCADAGNVEACYTLGMIRFYCLHNRPSGTSLIAKAAICSYSPALYSLAVIQFNGSGGSTKDKDLQAGVALCARAAFFGHVDALRELGHCLQDGYGVPQNIAEGRRFLVHANARELASVLPKFSPPPSSSSSDPPYELHRYISEQVSSPLLSDFGCVVPDRETHPASRFLGEWFEGRWGPRGEHEEGMRLCSQAQCGRPETRPHEFRRCSVCATVSYCSRACQALDWKLRHKTECSPVNHREEHGEEDYESDEEQRFHEGSIFRS</sequence>
<organism evidence="7 8">
    <name type="scientific">Cinnamomum micranthum f. kanehirae</name>
    <dbReference type="NCBI Taxonomy" id="337451"/>
    <lineage>
        <taxon>Eukaryota</taxon>
        <taxon>Viridiplantae</taxon>
        <taxon>Streptophyta</taxon>
        <taxon>Embryophyta</taxon>
        <taxon>Tracheophyta</taxon>
        <taxon>Spermatophyta</taxon>
        <taxon>Magnoliopsida</taxon>
        <taxon>Magnoliidae</taxon>
        <taxon>Laurales</taxon>
        <taxon>Lauraceae</taxon>
        <taxon>Cinnamomum</taxon>
    </lineage>
</organism>
<dbReference type="SUPFAM" id="SSF144232">
    <property type="entry name" value="HIT/MYND zinc finger-like"/>
    <property type="match status" value="1"/>
</dbReference>
<accession>A0A443NNC3</accession>
<evidence type="ECO:0000256" key="1">
    <source>
        <dbReference type="ARBA" id="ARBA00022723"/>
    </source>
</evidence>
<evidence type="ECO:0000256" key="2">
    <source>
        <dbReference type="ARBA" id="ARBA00022771"/>
    </source>
</evidence>
<dbReference type="FunFam" id="6.10.140.2220:FF:000033">
    <property type="entry name" value="Predicted protein"/>
    <property type="match status" value="1"/>
</dbReference>
<dbReference type="OrthoDB" id="265717at2759"/>
<dbReference type="CDD" id="cd09917">
    <property type="entry name" value="F-box_SF"/>
    <property type="match status" value="1"/>
</dbReference>
<gene>
    <name evidence="7" type="ORF">CKAN_00858400</name>
</gene>
<dbReference type="PANTHER" id="PTHR46758:SF9">
    <property type="entry name" value="MYND-TYPE DOMAIN-CONTAINING PROTEIN"/>
    <property type="match status" value="1"/>
</dbReference>
<evidence type="ECO:0000313" key="8">
    <source>
        <dbReference type="Proteomes" id="UP000283530"/>
    </source>
</evidence>
<dbReference type="SUPFAM" id="SSF81383">
    <property type="entry name" value="F-box domain"/>
    <property type="match status" value="1"/>
</dbReference>
<evidence type="ECO:0000256" key="3">
    <source>
        <dbReference type="ARBA" id="ARBA00022833"/>
    </source>
</evidence>
<feature type="region of interest" description="Disordered" evidence="5">
    <location>
        <begin position="372"/>
        <end position="398"/>
    </location>
</feature>
<comment type="caution">
    <text evidence="7">The sequence shown here is derived from an EMBL/GenBank/DDBJ whole genome shotgun (WGS) entry which is preliminary data.</text>
</comment>
<dbReference type="InterPro" id="IPR036047">
    <property type="entry name" value="F-box-like_dom_sf"/>
</dbReference>
<dbReference type="PANTHER" id="PTHR46758">
    <property type="entry name" value="MYND DOMAIN-CONTAINING"/>
    <property type="match status" value="1"/>
</dbReference>
<dbReference type="Gene3D" id="1.25.40.10">
    <property type="entry name" value="Tetratricopeptide repeat domain"/>
    <property type="match status" value="1"/>
</dbReference>
<dbReference type="Pfam" id="PF23310">
    <property type="entry name" value="TPR_27"/>
    <property type="match status" value="1"/>
</dbReference>
<feature type="region of interest" description="Disordered" evidence="5">
    <location>
        <begin position="1"/>
        <end position="56"/>
    </location>
</feature>
<keyword evidence="3" id="KW-0862">Zinc</keyword>
<feature type="domain" description="MYND-type" evidence="6">
    <location>
        <begin position="326"/>
        <end position="368"/>
    </location>
</feature>
<dbReference type="GO" id="GO:0008270">
    <property type="term" value="F:zinc ion binding"/>
    <property type="evidence" value="ECO:0007669"/>
    <property type="project" value="UniProtKB-KW"/>
</dbReference>
<dbReference type="Proteomes" id="UP000283530">
    <property type="component" value="Unassembled WGS sequence"/>
</dbReference>
<evidence type="ECO:0000256" key="5">
    <source>
        <dbReference type="SAM" id="MobiDB-lite"/>
    </source>
</evidence>
<feature type="compositionally biased region" description="Basic residues" evidence="5">
    <location>
        <begin position="22"/>
        <end position="32"/>
    </location>
</feature>
<dbReference type="InterPro" id="IPR002893">
    <property type="entry name" value="Znf_MYND"/>
</dbReference>
<evidence type="ECO:0000313" key="7">
    <source>
        <dbReference type="EMBL" id="RWR79979.1"/>
    </source>
</evidence>
<dbReference type="STRING" id="337451.A0A443NNC3"/>
<keyword evidence="1" id="KW-0479">Metal-binding</keyword>
<evidence type="ECO:0000259" key="6">
    <source>
        <dbReference type="PROSITE" id="PS50865"/>
    </source>
</evidence>
<proteinExistence type="predicted"/>
<evidence type="ECO:0000256" key="4">
    <source>
        <dbReference type="PROSITE-ProRule" id="PRU00134"/>
    </source>
</evidence>